<dbReference type="EMBL" id="CP155447">
    <property type="protein sequence ID" value="XBH05581.1"/>
    <property type="molecule type" value="Genomic_DNA"/>
</dbReference>
<dbReference type="Pfam" id="PF02687">
    <property type="entry name" value="FtsX"/>
    <property type="match status" value="1"/>
</dbReference>
<dbReference type="InterPro" id="IPR051125">
    <property type="entry name" value="ABC-4/HrtB_transporter"/>
</dbReference>
<feature type="domain" description="ABC3 transporter permease C-terminal" evidence="8">
    <location>
        <begin position="304"/>
        <end position="416"/>
    </location>
</feature>
<keyword evidence="3" id="KW-1003">Cell membrane</keyword>
<organism evidence="9">
    <name type="scientific">Singulisphaera sp. Ch08</name>
    <dbReference type="NCBI Taxonomy" id="3120278"/>
    <lineage>
        <taxon>Bacteria</taxon>
        <taxon>Pseudomonadati</taxon>
        <taxon>Planctomycetota</taxon>
        <taxon>Planctomycetia</taxon>
        <taxon>Isosphaerales</taxon>
        <taxon>Isosphaeraceae</taxon>
        <taxon>Singulisphaera</taxon>
    </lineage>
</organism>
<dbReference type="InterPro" id="IPR005891">
    <property type="entry name" value="DevC"/>
</dbReference>
<feature type="transmembrane region" description="Helical" evidence="7">
    <location>
        <begin position="352"/>
        <end position="371"/>
    </location>
</feature>
<dbReference type="GO" id="GO:0005886">
    <property type="term" value="C:plasma membrane"/>
    <property type="evidence" value="ECO:0007669"/>
    <property type="project" value="UniProtKB-SubCell"/>
</dbReference>
<dbReference type="RefSeq" id="WP_406698411.1">
    <property type="nucleotide sequence ID" value="NZ_CP155447.1"/>
</dbReference>
<comment type="subcellular location">
    <subcellularLocation>
        <location evidence="1">Cell membrane</location>
        <topology evidence="1">Multi-pass membrane protein</topology>
    </subcellularLocation>
</comment>
<keyword evidence="6 7" id="KW-0472">Membrane</keyword>
<evidence type="ECO:0000313" key="9">
    <source>
        <dbReference type="EMBL" id="XBH05581.1"/>
    </source>
</evidence>
<accession>A0AAU7CLQ1</accession>
<evidence type="ECO:0000256" key="1">
    <source>
        <dbReference type="ARBA" id="ARBA00004651"/>
    </source>
</evidence>
<protein>
    <submittedName>
        <fullName evidence="9">FtsX-like permease family protein</fullName>
    </submittedName>
</protein>
<dbReference type="PANTHER" id="PTHR43738">
    <property type="entry name" value="ABC TRANSPORTER, MEMBRANE PROTEIN"/>
    <property type="match status" value="1"/>
</dbReference>
<dbReference type="PIRSF" id="PIRSF031773">
    <property type="entry name" value="DevC"/>
    <property type="match status" value="1"/>
</dbReference>
<feature type="transmembrane region" description="Helical" evidence="7">
    <location>
        <begin position="383"/>
        <end position="406"/>
    </location>
</feature>
<keyword evidence="2" id="KW-0813">Transport</keyword>
<reference evidence="9" key="1">
    <citation type="submission" date="2024-05" db="EMBL/GenBank/DDBJ databases">
        <title>Planctomycetes of the genus Singulisphaera possess chitinolytic capabilities.</title>
        <authorList>
            <person name="Ivanova A."/>
        </authorList>
    </citation>
    <scope>NUCLEOTIDE SEQUENCE</scope>
    <source>
        <strain evidence="9">Ch08T</strain>
    </source>
</reference>
<dbReference type="InterPro" id="IPR003838">
    <property type="entry name" value="ABC3_permease_C"/>
</dbReference>
<evidence type="ECO:0000256" key="7">
    <source>
        <dbReference type="SAM" id="Phobius"/>
    </source>
</evidence>
<keyword evidence="5 7" id="KW-1133">Transmembrane helix</keyword>
<gene>
    <name evidence="9" type="ORF">V5E97_06055</name>
</gene>
<evidence type="ECO:0000256" key="2">
    <source>
        <dbReference type="ARBA" id="ARBA00022448"/>
    </source>
</evidence>
<name>A0AAU7CLQ1_9BACT</name>
<feature type="transmembrane region" description="Helical" evidence="7">
    <location>
        <begin position="300"/>
        <end position="320"/>
    </location>
</feature>
<keyword evidence="4 7" id="KW-0812">Transmembrane</keyword>
<evidence type="ECO:0000256" key="4">
    <source>
        <dbReference type="ARBA" id="ARBA00022692"/>
    </source>
</evidence>
<feature type="transmembrane region" description="Helical" evidence="7">
    <location>
        <begin position="28"/>
        <end position="49"/>
    </location>
</feature>
<proteinExistence type="predicted"/>
<evidence type="ECO:0000256" key="3">
    <source>
        <dbReference type="ARBA" id="ARBA00022475"/>
    </source>
</evidence>
<evidence type="ECO:0000256" key="6">
    <source>
        <dbReference type="ARBA" id="ARBA00023136"/>
    </source>
</evidence>
<dbReference type="AlphaFoldDB" id="A0AAU7CLQ1"/>
<dbReference type="PANTHER" id="PTHR43738:SF1">
    <property type="entry name" value="HEMIN TRANSPORT SYSTEM PERMEASE PROTEIN HRTB-RELATED"/>
    <property type="match status" value="1"/>
</dbReference>
<sequence>MTRTSLALDGLRTPPLAMRNVWTAPARSLVAIAGIGFATVMVLLQLGFLEAVRFTASINYDQLDFDVALVSPQFEQFYDPGTFPRERLRQAEAFEAVRAARPLWARMNRWRCPPYPVTAEAAVRTPPQVGPLVRWWLGPRRPRPLQVRDLLVLGIDPDRNPFRTPIRDQIELARPLLHTRGRLLMNAWSNPDFGWHDRHAFSGWELGGQAVDVVGGFTLQRSFGADAAVLCDSENFARVFRTLPAGPVAFGLLKVEGEDVAGTVRLLNLLLPPDVKALTRDELYRIEQDYWVRQTATGKIFAFGVLVTMVVAAVVIYQVLSNDVRDHLPEYATLKAMGHTTFYLSRVVLVQAAIYALAAYLPAVILGAVLYRITDTLANIPMILTATNLTLVLALNLTAAFGSGLLTLGKLRRADPADLF</sequence>
<evidence type="ECO:0000256" key="5">
    <source>
        <dbReference type="ARBA" id="ARBA00022989"/>
    </source>
</evidence>
<evidence type="ECO:0000259" key="8">
    <source>
        <dbReference type="Pfam" id="PF02687"/>
    </source>
</evidence>